<reference evidence="1 2" key="1">
    <citation type="submission" date="2015-12" db="EMBL/GenBank/DDBJ databases">
        <title>Genome sequence of Streptomyces sp. G25.</title>
        <authorList>
            <person name="Poehlein A."/>
            <person name="Roettig A."/>
            <person name="Hiessl S."/>
            <person name="Hauschild P."/>
            <person name="Schauer J."/>
            <person name="Madkour M.H."/>
            <person name="Al-Ansari A.M."/>
            <person name="Almakishah N.H."/>
            <person name="Steinbuechel A."/>
            <person name="Daniel R."/>
        </authorList>
    </citation>
    <scope>NUCLEOTIDE SEQUENCE [LARGE SCALE GENOMIC DNA]</scope>
    <source>
        <strain evidence="2">G25(2015)</strain>
    </source>
</reference>
<keyword evidence="2" id="KW-1185">Reference proteome</keyword>
<dbReference type="EMBL" id="LOHS01000121">
    <property type="protein sequence ID" value="OAH10768.1"/>
    <property type="molecule type" value="Genomic_DNA"/>
</dbReference>
<comment type="caution">
    <text evidence="1">The sequence shown here is derived from an EMBL/GenBank/DDBJ whole genome shotgun (WGS) entry which is preliminary data.</text>
</comment>
<organism evidence="1 2">
    <name type="scientific">Streptomyces jeddahensis</name>
    <dbReference type="NCBI Taxonomy" id="1716141"/>
    <lineage>
        <taxon>Bacteria</taxon>
        <taxon>Bacillati</taxon>
        <taxon>Actinomycetota</taxon>
        <taxon>Actinomycetes</taxon>
        <taxon>Kitasatosporales</taxon>
        <taxon>Streptomycetaceae</taxon>
        <taxon>Streptomyces</taxon>
    </lineage>
</organism>
<dbReference type="RefSeq" id="WP_067283915.1">
    <property type="nucleotide sequence ID" value="NZ_LOHS01000121.1"/>
</dbReference>
<sequence length="95" mass="10333">MRSPPHLRRGAWLGLTAIVASAVQYDDDTPFPGHYALLPVLGAALVIADGCRVAPSAVSRLLSLRPATWVGDLSYGWYLWHWPLLMLGPAALRQA</sequence>
<evidence type="ECO:0000313" key="1">
    <source>
        <dbReference type="EMBL" id="OAH10768.1"/>
    </source>
</evidence>
<gene>
    <name evidence="1" type="ORF">STSP_59110</name>
</gene>
<accession>A0A177HKN9</accession>
<dbReference type="Proteomes" id="UP000077381">
    <property type="component" value="Unassembled WGS sequence"/>
</dbReference>
<evidence type="ECO:0000313" key="2">
    <source>
        <dbReference type="Proteomes" id="UP000077381"/>
    </source>
</evidence>
<dbReference type="STRING" id="1716141.STSP_59110"/>
<proteinExistence type="predicted"/>
<name>A0A177HKN9_9ACTN</name>
<evidence type="ECO:0008006" key="3">
    <source>
        <dbReference type="Google" id="ProtNLM"/>
    </source>
</evidence>
<dbReference type="AlphaFoldDB" id="A0A177HKN9"/>
<dbReference type="PATRIC" id="fig|1716141.3.peg.6216"/>
<protein>
    <recommendedName>
        <fullName evidence="3">Acyltransferase family protein</fullName>
    </recommendedName>
</protein>